<feature type="region of interest" description="Disordered" evidence="1">
    <location>
        <begin position="256"/>
        <end position="279"/>
    </location>
</feature>
<evidence type="ECO:0000313" key="3">
    <source>
        <dbReference type="EMBL" id="CCH33233.1"/>
    </source>
</evidence>
<dbReference type="AlphaFoldDB" id="K0K9D9"/>
<dbReference type="eggNOG" id="COG2203">
    <property type="taxonomic scope" value="Bacteria"/>
</dbReference>
<dbReference type="OrthoDB" id="7466251at2"/>
<sequence length="279" mass="29184">MTGVNLDRPSDGGVAGRRPAGSSAAGVWTRLRELARRDGEPVSVRHAVLVCVEVLDAAGACLSMSRDGGLPEPVYATDERSHEVEESQTTLGEGPGLDSASWGSPVLVDDLGTARSAARWPLFAVRAAELGVRAVIALPVRAGAVRLGVLSCYRDEPGLPGTRALTSALACVDAVLVLALDERGGVSPSLDDLLDGSFTTHRARVHQAAGMVAIQLGVNLTDALARLRAHAVADERPIAEIADAVLARRLRLTDNDRGLPLPEGGDADDEKDAEEGNDR</sequence>
<feature type="region of interest" description="Disordered" evidence="1">
    <location>
        <begin position="77"/>
        <end position="98"/>
    </location>
</feature>
<dbReference type="HOGENOM" id="CLU_074354_1_0_11"/>
<feature type="domain" description="GAF" evidence="2">
    <location>
        <begin position="47"/>
        <end position="158"/>
    </location>
</feature>
<dbReference type="STRING" id="1179773.BN6_59770"/>
<dbReference type="Gene3D" id="3.30.450.40">
    <property type="match status" value="1"/>
</dbReference>
<dbReference type="SUPFAM" id="SSF55781">
    <property type="entry name" value="GAF domain-like"/>
    <property type="match status" value="1"/>
</dbReference>
<dbReference type="InterPro" id="IPR029016">
    <property type="entry name" value="GAF-like_dom_sf"/>
</dbReference>
<dbReference type="Proteomes" id="UP000006281">
    <property type="component" value="Chromosome"/>
</dbReference>
<dbReference type="InterPro" id="IPR003018">
    <property type="entry name" value="GAF"/>
</dbReference>
<organism evidence="3 4">
    <name type="scientific">Saccharothrix espanaensis (strain ATCC 51144 / DSM 44229 / JCM 9112 / NBRC 15066 / NRRL 15764)</name>
    <dbReference type="NCBI Taxonomy" id="1179773"/>
    <lineage>
        <taxon>Bacteria</taxon>
        <taxon>Bacillati</taxon>
        <taxon>Actinomycetota</taxon>
        <taxon>Actinomycetes</taxon>
        <taxon>Pseudonocardiales</taxon>
        <taxon>Pseudonocardiaceae</taxon>
        <taxon>Saccharothrix</taxon>
    </lineage>
</organism>
<proteinExistence type="predicted"/>
<dbReference type="PATRIC" id="fig|1179773.3.peg.6018"/>
<name>K0K9D9_SACES</name>
<evidence type="ECO:0000313" key="4">
    <source>
        <dbReference type="Proteomes" id="UP000006281"/>
    </source>
</evidence>
<dbReference type="Pfam" id="PF13185">
    <property type="entry name" value="GAF_2"/>
    <property type="match status" value="1"/>
</dbReference>
<protein>
    <recommendedName>
        <fullName evidence="2">GAF domain-containing protein</fullName>
    </recommendedName>
</protein>
<reference evidence="3 4" key="1">
    <citation type="journal article" date="2012" name="BMC Genomics">
        <title>Complete genome sequence of Saccharothrix espanaensis DSM 44229T and comparison to the other completely sequenced Pseudonocardiaceae.</title>
        <authorList>
            <person name="Strobel T."/>
            <person name="Al-Dilaimi A."/>
            <person name="Blom J."/>
            <person name="Gessner A."/>
            <person name="Kalinowski J."/>
            <person name="Luzhetska M."/>
            <person name="Puhler A."/>
            <person name="Szczepanowski R."/>
            <person name="Bechthold A."/>
            <person name="Ruckert C."/>
        </authorList>
    </citation>
    <scope>NUCLEOTIDE SEQUENCE [LARGE SCALE GENOMIC DNA]</scope>
    <source>
        <strain evidence="4">ATCC 51144 / DSM 44229 / JCM 9112 / NBRC 15066 / NRRL 15764</strain>
    </source>
</reference>
<dbReference type="EMBL" id="HE804045">
    <property type="protein sequence ID" value="CCH33233.1"/>
    <property type="molecule type" value="Genomic_DNA"/>
</dbReference>
<feature type="region of interest" description="Disordered" evidence="1">
    <location>
        <begin position="1"/>
        <end position="22"/>
    </location>
</feature>
<gene>
    <name evidence="3" type="ordered locus">BN6_59770</name>
</gene>
<accession>K0K9D9</accession>
<evidence type="ECO:0000256" key="1">
    <source>
        <dbReference type="SAM" id="MobiDB-lite"/>
    </source>
</evidence>
<dbReference type="KEGG" id="sesp:BN6_59770"/>
<evidence type="ECO:0000259" key="2">
    <source>
        <dbReference type="Pfam" id="PF13185"/>
    </source>
</evidence>
<keyword evidence="4" id="KW-1185">Reference proteome</keyword>